<proteinExistence type="predicted"/>
<organism evidence="2 3">
    <name type="scientific">Microlunatus flavus</name>
    <dbReference type="NCBI Taxonomy" id="1036181"/>
    <lineage>
        <taxon>Bacteria</taxon>
        <taxon>Bacillati</taxon>
        <taxon>Actinomycetota</taxon>
        <taxon>Actinomycetes</taxon>
        <taxon>Propionibacteriales</taxon>
        <taxon>Propionibacteriaceae</taxon>
        <taxon>Microlunatus</taxon>
    </lineage>
</organism>
<accession>A0A1H9J1A6</accession>
<reference evidence="3" key="1">
    <citation type="submission" date="2016-10" db="EMBL/GenBank/DDBJ databases">
        <authorList>
            <person name="Varghese N."/>
            <person name="Submissions S."/>
        </authorList>
    </citation>
    <scope>NUCLEOTIDE SEQUENCE [LARGE SCALE GENOMIC DNA]</scope>
    <source>
        <strain evidence="3">CGMCC 4.6856</strain>
    </source>
</reference>
<gene>
    <name evidence="2" type="ORF">SAMN05421756_10658</name>
</gene>
<feature type="compositionally biased region" description="Basic and acidic residues" evidence="1">
    <location>
        <begin position="153"/>
        <end position="172"/>
    </location>
</feature>
<feature type="compositionally biased region" description="Polar residues" evidence="1">
    <location>
        <begin position="269"/>
        <end position="278"/>
    </location>
</feature>
<feature type="region of interest" description="Disordered" evidence="1">
    <location>
        <begin position="103"/>
        <end position="208"/>
    </location>
</feature>
<keyword evidence="3" id="KW-1185">Reference proteome</keyword>
<feature type="region of interest" description="Disordered" evidence="1">
    <location>
        <begin position="236"/>
        <end position="278"/>
    </location>
</feature>
<dbReference type="EMBL" id="FOFA01000006">
    <property type="protein sequence ID" value="SEQ80568.1"/>
    <property type="molecule type" value="Genomic_DNA"/>
</dbReference>
<dbReference type="AlphaFoldDB" id="A0A1H9J1A6"/>
<evidence type="ECO:0000256" key="1">
    <source>
        <dbReference type="SAM" id="MobiDB-lite"/>
    </source>
</evidence>
<feature type="compositionally biased region" description="Basic and acidic residues" evidence="1">
    <location>
        <begin position="255"/>
        <end position="268"/>
    </location>
</feature>
<feature type="compositionally biased region" description="Basic and acidic residues" evidence="1">
    <location>
        <begin position="112"/>
        <end position="145"/>
    </location>
</feature>
<evidence type="ECO:0000313" key="3">
    <source>
        <dbReference type="Proteomes" id="UP000198504"/>
    </source>
</evidence>
<evidence type="ECO:0000313" key="2">
    <source>
        <dbReference type="EMBL" id="SEQ80568.1"/>
    </source>
</evidence>
<sequence>MARSRCPAQTSKEVAWRPLGRRFHACSLEKRRRKGTIGCFASTTPRSLRLTSRPRRASMRQEVVMPGPPTWSTTPATPCGAELADPGADVLAPVVDRHDTQVAQPLLLRGSSRADDRQAGLQRQLHEDRADAAGRAQHDDRRPARGVDQAQDPQRRQAVDDHGLGRSGRDAVGDSDEVAGVEHDALGPPARLGQGGDPLTDPQHPGGAAELLDEAHQVVAGHERERGLLVVLPPPHRLLGERHPGDLDAYAGLGGRERPELHEPRLDDTSSCSAGSGT</sequence>
<dbReference type="Proteomes" id="UP000198504">
    <property type="component" value="Unassembled WGS sequence"/>
</dbReference>
<name>A0A1H9J1A6_9ACTN</name>
<protein>
    <submittedName>
        <fullName evidence="2">Uncharacterized protein</fullName>
    </submittedName>
</protein>